<dbReference type="EMBL" id="JALKFT010000056">
    <property type="protein sequence ID" value="MCK9878974.1"/>
    <property type="molecule type" value="Genomic_DNA"/>
</dbReference>
<reference evidence="5 6" key="1">
    <citation type="submission" date="2022-04" db="EMBL/GenBank/DDBJ databases">
        <title>Genome diversity in the genus Frankia.</title>
        <authorList>
            <person name="Carlos-Shanley C."/>
            <person name="Hahn D."/>
        </authorList>
    </citation>
    <scope>NUCLEOTIDE SEQUENCE [LARGE SCALE GENOMIC DNA]</scope>
    <source>
        <strain evidence="5 6">Ag45/Mut15</strain>
    </source>
</reference>
<evidence type="ECO:0000313" key="6">
    <source>
        <dbReference type="Proteomes" id="UP001201873"/>
    </source>
</evidence>
<feature type="signal peptide" evidence="3">
    <location>
        <begin position="1"/>
        <end position="35"/>
    </location>
</feature>
<comment type="caution">
    <text evidence="5">The sequence shown here is derived from an EMBL/GenBank/DDBJ whole genome shotgun (WGS) entry which is preliminary data.</text>
</comment>
<evidence type="ECO:0000259" key="4">
    <source>
        <dbReference type="PROSITE" id="PS50234"/>
    </source>
</evidence>
<proteinExistence type="predicted"/>
<keyword evidence="3" id="KW-0732">Signal</keyword>
<keyword evidence="2" id="KW-1133">Transmembrane helix</keyword>
<evidence type="ECO:0000256" key="1">
    <source>
        <dbReference type="SAM" id="MobiDB-lite"/>
    </source>
</evidence>
<dbReference type="RefSeq" id="WP_248827029.1">
    <property type="nucleotide sequence ID" value="NZ_JALKFT010000056.1"/>
</dbReference>
<evidence type="ECO:0000256" key="2">
    <source>
        <dbReference type="SAM" id="Phobius"/>
    </source>
</evidence>
<protein>
    <recommendedName>
        <fullName evidence="4">VWFA domain-containing protein</fullName>
    </recommendedName>
</protein>
<keyword evidence="2" id="KW-0472">Membrane</keyword>
<feature type="transmembrane region" description="Helical" evidence="2">
    <location>
        <begin position="633"/>
        <end position="656"/>
    </location>
</feature>
<feature type="compositionally biased region" description="Gly residues" evidence="1">
    <location>
        <begin position="775"/>
        <end position="792"/>
    </location>
</feature>
<dbReference type="PROSITE" id="PS50234">
    <property type="entry name" value="VWFA"/>
    <property type="match status" value="1"/>
</dbReference>
<gene>
    <name evidence="5" type="ORF">MXD59_24985</name>
</gene>
<dbReference type="SUPFAM" id="SSF53300">
    <property type="entry name" value="vWA-like"/>
    <property type="match status" value="1"/>
</dbReference>
<organism evidence="5 6">
    <name type="scientific">Frankia umida</name>
    <dbReference type="NCBI Taxonomy" id="573489"/>
    <lineage>
        <taxon>Bacteria</taxon>
        <taxon>Bacillati</taxon>
        <taxon>Actinomycetota</taxon>
        <taxon>Actinomycetes</taxon>
        <taxon>Frankiales</taxon>
        <taxon>Frankiaceae</taxon>
        <taxon>Frankia</taxon>
    </lineage>
</organism>
<evidence type="ECO:0000256" key="3">
    <source>
        <dbReference type="SAM" id="SignalP"/>
    </source>
</evidence>
<dbReference type="Proteomes" id="UP001201873">
    <property type="component" value="Unassembled WGS sequence"/>
</dbReference>
<dbReference type="CDD" id="cd00198">
    <property type="entry name" value="vWFA"/>
    <property type="match status" value="1"/>
</dbReference>
<feature type="region of interest" description="Disordered" evidence="1">
    <location>
        <begin position="763"/>
        <end position="922"/>
    </location>
</feature>
<name>A0ABT0K5A6_9ACTN</name>
<dbReference type="Gene3D" id="3.40.50.410">
    <property type="entry name" value="von Willebrand factor, type A domain"/>
    <property type="match status" value="1"/>
</dbReference>
<keyword evidence="2" id="KW-0812">Transmembrane</keyword>
<feature type="domain" description="VWFA" evidence="4">
    <location>
        <begin position="53"/>
        <end position="281"/>
    </location>
</feature>
<keyword evidence="6" id="KW-1185">Reference proteome</keyword>
<dbReference type="InterPro" id="IPR002035">
    <property type="entry name" value="VWF_A"/>
</dbReference>
<evidence type="ECO:0000313" key="5">
    <source>
        <dbReference type="EMBL" id="MCK9878974.1"/>
    </source>
</evidence>
<dbReference type="InterPro" id="IPR036465">
    <property type="entry name" value="vWFA_dom_sf"/>
</dbReference>
<feature type="compositionally biased region" description="Gly residues" evidence="1">
    <location>
        <begin position="836"/>
        <end position="872"/>
    </location>
</feature>
<accession>A0ABT0K5A6</accession>
<sequence>MANRTVGSVRGLARALMAAAGAVVLVAPLGAPAVAAPAGGPATVGADGRPRVHAVVLVDESGSETPETIRQEAEAAGLIASSQQVDKDSKIAVVGFGTDDFPEVSRGQHGATDEVCPLAQVGSTDFRTCLGKLHPRSIEEGNGTDHAAALTKALDILEAAKDPSYFNVVFLLTDGGLRVDNVQRYGAKLPNADATTQSRMTAAMGVTENDVAPRARALGVQIWPVGFGNGFNREWLARLPGFGAGTSQDCQRVPVAAPAPLYAESAADIAEALDRALANASCMGFATRRGQGGPGSPVTLALNIPATASSATINALKREAGIKVSYTDPRGRVIQGSGQQDGSFFTLNNSAPTSESLFIANPYPGTWKVLFTWPPDARPQTVQADLTWIGQLSSVVRLSPASPKPGESATVHVTLQTSRGQAADPRDLAGLVFDARLAGDGFTPVPVALSDNGQGGDEKAGDGSYAGQVTVPAGATGLLSLTGSITGTGLRGTVQRATYRIPGARGGGAVVEVRTPADVHRGASVSGVLRADNPSGTPREVALSLAGLAGVSLDPVTVTVPAGASGFERKLTLSVASDAAYGPRRGVIRVSVTPGGATGGATNGDSATSTGVVLTEEPVSFDVDEPPGWFAKYWSYLLLAAVVLLLAVGAALLLLARRRRDGDVSQLRAFATRGDGAGADLPASRQRASLFRFTLNDMPGVALTLTQANPGETGVYIVRRAKHGQLAVQTPGGEVRTLPAGTRFPAGMSGTELWIEDRRLQGGAAAMPPSDDPWSGGGAHANGADPFGGGGAEADPYATIGGQDPFGGAGNDRHVNGHGSTPPGNPAHNDNPYGGDPYGGSPHGGDPYGGDPYGGSPYGGSPYGGSPYGGSPYGAPARSAPDDDYRNMSEAPTVQPGQRPAAGPGQPSATPRPADDWNDTQF</sequence>
<feature type="compositionally biased region" description="Low complexity" evidence="1">
    <location>
        <begin position="895"/>
        <end position="909"/>
    </location>
</feature>
<feature type="chain" id="PRO_5047059073" description="VWFA domain-containing protein" evidence="3">
    <location>
        <begin position="36"/>
        <end position="922"/>
    </location>
</feature>